<keyword evidence="2" id="KW-0805">Transcription regulation</keyword>
<protein>
    <submittedName>
        <fullName evidence="6">LysR family transcriptional regulator</fullName>
    </submittedName>
</protein>
<keyword evidence="3" id="KW-0238">DNA-binding</keyword>
<dbReference type="GO" id="GO:0000976">
    <property type="term" value="F:transcription cis-regulatory region binding"/>
    <property type="evidence" value="ECO:0007669"/>
    <property type="project" value="TreeGrafter"/>
</dbReference>
<dbReference type="SUPFAM" id="SSF53850">
    <property type="entry name" value="Periplasmic binding protein-like II"/>
    <property type="match status" value="1"/>
</dbReference>
<comment type="caution">
    <text evidence="6">The sequence shown here is derived from an EMBL/GenBank/DDBJ whole genome shotgun (WGS) entry which is preliminary data.</text>
</comment>
<dbReference type="Gene3D" id="1.10.10.10">
    <property type="entry name" value="Winged helix-like DNA-binding domain superfamily/Winged helix DNA-binding domain"/>
    <property type="match status" value="1"/>
</dbReference>
<dbReference type="PRINTS" id="PR00039">
    <property type="entry name" value="HTHLYSR"/>
</dbReference>
<evidence type="ECO:0000256" key="3">
    <source>
        <dbReference type="ARBA" id="ARBA00023125"/>
    </source>
</evidence>
<proteinExistence type="inferred from homology"/>
<evidence type="ECO:0000256" key="4">
    <source>
        <dbReference type="ARBA" id="ARBA00023163"/>
    </source>
</evidence>
<sequence>MNYNHLYYFHVVAQEGTIARASKRLNLSQPTISEQLKRLEEHFGVKFFDRHAGALQLNHHGQRALEYTQTIFETADRLAETFRSDDEPAKVRLEIGIVTSAARSAASDRLVELFEEPEILVKVRNGDNRFLLHELVSSGLDILISDTLPAQAKEKGVDWKVVTDIDLVFVASTGFLQGLEGELHQLLHRKPFIHYTDQSSYRWQIDTFLSQHSIDPQITAEADDVYIVHNAVARGLGIGVLPRTVLDEQKSENLVVIGELKNSESKLYALFNKKDPTEETMRALERLAPSGA</sequence>
<dbReference type="PANTHER" id="PTHR30126">
    <property type="entry name" value="HTH-TYPE TRANSCRIPTIONAL REGULATOR"/>
    <property type="match status" value="1"/>
</dbReference>
<evidence type="ECO:0000256" key="2">
    <source>
        <dbReference type="ARBA" id="ARBA00023015"/>
    </source>
</evidence>
<dbReference type="SUPFAM" id="SSF46785">
    <property type="entry name" value="Winged helix' DNA-binding domain"/>
    <property type="match status" value="1"/>
</dbReference>
<feature type="domain" description="HTH lysR-type" evidence="5">
    <location>
        <begin position="1"/>
        <end position="58"/>
    </location>
</feature>
<reference evidence="6" key="1">
    <citation type="submission" date="2021-01" db="EMBL/GenBank/DDBJ databases">
        <title>Modified the classification status of verrucomicrobia.</title>
        <authorList>
            <person name="Feng X."/>
        </authorList>
    </citation>
    <scope>NUCLEOTIDE SEQUENCE</scope>
    <source>
        <strain evidence="6">KCTC 22201</strain>
    </source>
</reference>
<organism evidence="6 7">
    <name type="scientific">Haloferula rosea</name>
    <dbReference type="NCBI Taxonomy" id="490093"/>
    <lineage>
        <taxon>Bacteria</taxon>
        <taxon>Pseudomonadati</taxon>
        <taxon>Verrucomicrobiota</taxon>
        <taxon>Verrucomicrobiia</taxon>
        <taxon>Verrucomicrobiales</taxon>
        <taxon>Verrucomicrobiaceae</taxon>
        <taxon>Haloferula</taxon>
    </lineage>
</organism>
<accession>A0A934R9Q5</accession>
<dbReference type="GO" id="GO:0003700">
    <property type="term" value="F:DNA-binding transcription factor activity"/>
    <property type="evidence" value="ECO:0007669"/>
    <property type="project" value="InterPro"/>
</dbReference>
<keyword evidence="7" id="KW-1185">Reference proteome</keyword>
<dbReference type="InterPro" id="IPR036388">
    <property type="entry name" value="WH-like_DNA-bd_sf"/>
</dbReference>
<dbReference type="Pfam" id="PF00126">
    <property type="entry name" value="HTH_1"/>
    <property type="match status" value="1"/>
</dbReference>
<evidence type="ECO:0000256" key="1">
    <source>
        <dbReference type="ARBA" id="ARBA00009437"/>
    </source>
</evidence>
<gene>
    <name evidence="6" type="ORF">JIN81_01385</name>
</gene>
<dbReference type="PANTHER" id="PTHR30126:SF91">
    <property type="entry name" value="LYSR FAMILY TRANSCRIPTIONAL REGULATOR"/>
    <property type="match status" value="1"/>
</dbReference>
<evidence type="ECO:0000259" key="5">
    <source>
        <dbReference type="PROSITE" id="PS50931"/>
    </source>
</evidence>
<dbReference type="RefSeq" id="WP_200275520.1">
    <property type="nucleotide sequence ID" value="NZ_JAENII010000001.1"/>
</dbReference>
<evidence type="ECO:0000313" key="7">
    <source>
        <dbReference type="Proteomes" id="UP000658278"/>
    </source>
</evidence>
<dbReference type="InterPro" id="IPR036390">
    <property type="entry name" value="WH_DNA-bd_sf"/>
</dbReference>
<dbReference type="InterPro" id="IPR005119">
    <property type="entry name" value="LysR_subst-bd"/>
</dbReference>
<keyword evidence="4" id="KW-0804">Transcription</keyword>
<dbReference type="PROSITE" id="PS50931">
    <property type="entry name" value="HTH_LYSR"/>
    <property type="match status" value="1"/>
</dbReference>
<dbReference type="FunFam" id="1.10.10.10:FF:000001">
    <property type="entry name" value="LysR family transcriptional regulator"/>
    <property type="match status" value="1"/>
</dbReference>
<evidence type="ECO:0000313" key="6">
    <source>
        <dbReference type="EMBL" id="MBK1825657.1"/>
    </source>
</evidence>
<dbReference type="Proteomes" id="UP000658278">
    <property type="component" value="Unassembled WGS sequence"/>
</dbReference>
<dbReference type="EMBL" id="JAENII010000001">
    <property type="protein sequence ID" value="MBK1825657.1"/>
    <property type="molecule type" value="Genomic_DNA"/>
</dbReference>
<comment type="similarity">
    <text evidence="1">Belongs to the LysR transcriptional regulatory family.</text>
</comment>
<dbReference type="Pfam" id="PF03466">
    <property type="entry name" value="LysR_substrate"/>
    <property type="match status" value="1"/>
</dbReference>
<dbReference type="Gene3D" id="3.40.190.10">
    <property type="entry name" value="Periplasmic binding protein-like II"/>
    <property type="match status" value="2"/>
</dbReference>
<dbReference type="AlphaFoldDB" id="A0A934R9Q5"/>
<name>A0A934R9Q5_9BACT</name>
<dbReference type="CDD" id="cd05466">
    <property type="entry name" value="PBP2_LTTR_substrate"/>
    <property type="match status" value="1"/>
</dbReference>
<dbReference type="InterPro" id="IPR000847">
    <property type="entry name" value="LysR_HTH_N"/>
</dbReference>